<dbReference type="EMBL" id="CP011494">
    <property type="protein sequence ID" value="AKO52365.1"/>
    <property type="molecule type" value="Genomic_DNA"/>
</dbReference>
<dbReference type="STRING" id="330734.ABA45_07940"/>
<keyword evidence="4" id="KW-0456">Lyase</keyword>
<protein>
    <recommendedName>
        <fullName evidence="3">nitrile hydratase</fullName>
        <ecNumber evidence="3">4.2.1.84</ecNumber>
    </recommendedName>
</protein>
<evidence type="ECO:0000256" key="1">
    <source>
        <dbReference type="ARBA" id="ARBA00004042"/>
    </source>
</evidence>
<comment type="function">
    <text evidence="1">NHase catalyzes the hydration of various nitrile compounds to the corresponding amides.</text>
</comment>
<evidence type="ECO:0000256" key="5">
    <source>
        <dbReference type="ARBA" id="ARBA00044877"/>
    </source>
</evidence>
<dbReference type="Pfam" id="PF02211">
    <property type="entry name" value="NHase_beta_C"/>
    <property type="match status" value="1"/>
</dbReference>
<dbReference type="EC" id="4.2.1.84" evidence="3"/>
<comment type="similarity">
    <text evidence="2">Belongs to the nitrile hydratase subunit beta family.</text>
</comment>
<evidence type="ECO:0000259" key="6">
    <source>
        <dbReference type="Pfam" id="PF02211"/>
    </source>
</evidence>
<dbReference type="GO" id="GO:0018822">
    <property type="term" value="F:nitrile hydratase activity"/>
    <property type="evidence" value="ECO:0007669"/>
    <property type="project" value="UniProtKB-EC"/>
</dbReference>
<name>A0A0H4I3U3_9GAMM</name>
<dbReference type="InterPro" id="IPR003168">
    <property type="entry name" value="Nitrile_hydratase_bsu"/>
</dbReference>
<accession>A0A0H4I3U3</accession>
<dbReference type="AlphaFoldDB" id="A0A0H4I3U3"/>
<evidence type="ECO:0000313" key="8">
    <source>
        <dbReference type="EMBL" id="AKO52365.1"/>
    </source>
</evidence>
<evidence type="ECO:0000256" key="2">
    <source>
        <dbReference type="ARBA" id="ARBA00009098"/>
    </source>
</evidence>
<dbReference type="GO" id="GO:0046914">
    <property type="term" value="F:transition metal ion binding"/>
    <property type="evidence" value="ECO:0007669"/>
    <property type="project" value="InterPro"/>
</dbReference>
<dbReference type="Proteomes" id="UP000036406">
    <property type="component" value="Chromosome"/>
</dbReference>
<organism evidence="8 9">
    <name type="scientific">Marinobacter psychrophilus</name>
    <dbReference type="NCBI Taxonomy" id="330734"/>
    <lineage>
        <taxon>Bacteria</taxon>
        <taxon>Pseudomonadati</taxon>
        <taxon>Pseudomonadota</taxon>
        <taxon>Gammaproteobacteria</taxon>
        <taxon>Pseudomonadales</taxon>
        <taxon>Marinobacteraceae</taxon>
        <taxon>Marinobacter</taxon>
    </lineage>
</organism>
<dbReference type="InterPro" id="IPR024690">
    <property type="entry name" value="CN_hydtase_beta_dom_C"/>
</dbReference>
<sequence>MKLQHSLGGLENVGPVSTERNVFVCEWEKRIFGIHMAMMSLSNHLPDRPDNLEFDSEWTWADLRKGAEAMNPFEYFKYRYYEKWLGGISGFIISEGYITAEELEDRASKYLEGGPPAVAGQAGPEVDGQILKYMQFGDSPKSDVEKTPRFAEKDRVRIRDNHVTDHTKLPGHLRNKIGTVVDVSDGTYSYFQHTGPDGIGDAMPVYTVMFEQDELWGELGEPNTRVYADLFEAYLDVAE</sequence>
<proteinExistence type="inferred from homology"/>
<evidence type="ECO:0000313" key="9">
    <source>
        <dbReference type="Proteomes" id="UP000036406"/>
    </source>
</evidence>
<keyword evidence="9" id="KW-1185">Reference proteome</keyword>
<dbReference type="Pfam" id="PF21006">
    <property type="entry name" value="NHase_beta_N"/>
    <property type="match status" value="1"/>
</dbReference>
<comment type="catalytic activity">
    <reaction evidence="5">
        <text>an aliphatic primary amide = an aliphatic nitrile + H2O</text>
        <dbReference type="Rhea" id="RHEA:12673"/>
        <dbReference type="ChEBI" id="CHEBI:15377"/>
        <dbReference type="ChEBI" id="CHEBI:65285"/>
        <dbReference type="ChEBI" id="CHEBI:80291"/>
        <dbReference type="EC" id="4.2.1.84"/>
    </reaction>
</comment>
<feature type="domain" description="Nitrile hydratase beta subunit" evidence="6">
    <location>
        <begin position="140"/>
        <end position="236"/>
    </location>
</feature>
<dbReference type="NCBIfam" id="TIGR03888">
    <property type="entry name" value="nitrile_beta"/>
    <property type="match status" value="1"/>
</dbReference>
<evidence type="ECO:0000259" key="7">
    <source>
        <dbReference type="Pfam" id="PF21006"/>
    </source>
</evidence>
<dbReference type="Gene3D" id="2.30.30.50">
    <property type="match status" value="1"/>
</dbReference>
<gene>
    <name evidence="8" type="ORF">ABA45_07940</name>
</gene>
<dbReference type="Gene3D" id="1.10.472.20">
    <property type="entry name" value="Nitrile hydratase, beta subunit"/>
    <property type="match status" value="1"/>
</dbReference>
<evidence type="ECO:0000256" key="3">
    <source>
        <dbReference type="ARBA" id="ARBA00013079"/>
    </source>
</evidence>
<evidence type="ECO:0000256" key="4">
    <source>
        <dbReference type="ARBA" id="ARBA00023239"/>
    </source>
</evidence>
<dbReference type="InterPro" id="IPR008990">
    <property type="entry name" value="Elect_transpt_acc-like_dom_sf"/>
</dbReference>
<dbReference type="InterPro" id="IPR049054">
    <property type="entry name" value="CN_hydtase_beta-like_N"/>
</dbReference>
<dbReference type="InterPro" id="IPR042262">
    <property type="entry name" value="CN_hydtase_beta_C"/>
</dbReference>
<dbReference type="KEGG" id="mpq:ABA45_07940"/>
<feature type="domain" description="Nitrile hydratase beta subunit-like N-terminal" evidence="7">
    <location>
        <begin position="1"/>
        <end position="114"/>
    </location>
</feature>
<reference evidence="8 9" key="1">
    <citation type="submission" date="2015-05" db="EMBL/GenBank/DDBJ databases">
        <title>Complete genome of Marinobacter psychrophilus strain 20041T isolated from sea-ice of the Canadian Basin.</title>
        <authorList>
            <person name="Song L."/>
            <person name="Ren L."/>
            <person name="Yu Y."/>
            <person name="Wang X."/>
        </authorList>
    </citation>
    <scope>NUCLEOTIDE SEQUENCE [LARGE SCALE GENOMIC DNA]</scope>
    <source>
        <strain evidence="8 9">20041</strain>
    </source>
</reference>
<dbReference type="PATRIC" id="fig|330734.3.peg.1669"/>
<dbReference type="SUPFAM" id="SSF50090">
    <property type="entry name" value="Electron transport accessory proteins"/>
    <property type="match status" value="1"/>
</dbReference>
<dbReference type="RefSeq" id="WP_048385172.1">
    <property type="nucleotide sequence ID" value="NZ_CP011494.1"/>
</dbReference>